<evidence type="ECO:0000313" key="2">
    <source>
        <dbReference type="EMBL" id="CAA9212742.1"/>
    </source>
</evidence>
<reference evidence="2" key="1">
    <citation type="submission" date="2020-02" db="EMBL/GenBank/DDBJ databases">
        <authorList>
            <person name="Meier V. D."/>
        </authorList>
    </citation>
    <scope>NUCLEOTIDE SEQUENCE</scope>
    <source>
        <strain evidence="2">AVDCRST_MAG57</strain>
    </source>
</reference>
<proteinExistence type="predicted"/>
<gene>
    <name evidence="2" type="ORF">AVDCRST_MAG57-167</name>
</gene>
<dbReference type="AlphaFoldDB" id="A0A6J4H435"/>
<accession>A0A6J4H435</accession>
<dbReference type="EMBL" id="CADCTI010000018">
    <property type="protein sequence ID" value="CAA9212742.1"/>
    <property type="molecule type" value="Genomic_DNA"/>
</dbReference>
<protein>
    <submittedName>
        <fullName evidence="2">Uncharacterized protein</fullName>
    </submittedName>
</protein>
<organism evidence="2">
    <name type="scientific">uncultured Blastococcus sp</name>
    <dbReference type="NCBI Taxonomy" id="217144"/>
    <lineage>
        <taxon>Bacteria</taxon>
        <taxon>Bacillati</taxon>
        <taxon>Actinomycetota</taxon>
        <taxon>Actinomycetes</taxon>
        <taxon>Geodermatophilales</taxon>
        <taxon>Geodermatophilaceae</taxon>
        <taxon>Blastococcus</taxon>
        <taxon>environmental samples</taxon>
    </lineage>
</organism>
<name>A0A6J4H435_9ACTN</name>
<feature type="region of interest" description="Disordered" evidence="1">
    <location>
        <begin position="1"/>
        <end position="23"/>
    </location>
</feature>
<sequence>MRPDDLRDNGRGHDRRHRVGLDRPREQVVIRPERPFPERLKYVVQRRSFAGCDAGHNGLEWAASTG</sequence>
<feature type="compositionally biased region" description="Basic and acidic residues" evidence="1">
    <location>
        <begin position="1"/>
        <end position="12"/>
    </location>
</feature>
<evidence type="ECO:0000256" key="1">
    <source>
        <dbReference type="SAM" id="MobiDB-lite"/>
    </source>
</evidence>